<reference evidence="2" key="1">
    <citation type="journal article" date="2019" name="Int. J. Syst. Evol. Microbiol.">
        <title>The Global Catalogue of Microorganisms (GCM) 10K type strain sequencing project: providing services to taxonomists for standard genome sequencing and annotation.</title>
        <authorList>
            <consortium name="The Broad Institute Genomics Platform"/>
            <consortium name="The Broad Institute Genome Sequencing Center for Infectious Disease"/>
            <person name="Wu L."/>
            <person name="Ma J."/>
        </authorList>
    </citation>
    <scope>NUCLEOTIDE SEQUENCE [LARGE SCALE GENOMIC DNA]</scope>
    <source>
        <strain evidence="2">CGMCC 4.7177</strain>
    </source>
</reference>
<dbReference type="EMBL" id="JBHSFK010000050">
    <property type="protein sequence ID" value="MFC4507061.1"/>
    <property type="molecule type" value="Genomic_DNA"/>
</dbReference>
<sequence length="159" mass="17466">MSGRRRREQRLVRVVAFNGIPATAAVPTGAPHTDGDVTIALALIGTEQDSREEIDAFLARHRFSRSTEIARAKDSQARWTIERDGRITVTFLADDEVAQVVLPSDEGFHRWAGLAIAGGGTLAVWFFPEMTSFGPEDISRRIAPTGGEWWRLSVGYVAA</sequence>
<accession>A0ABV9B6X1</accession>
<comment type="caution">
    <text evidence="1">The sequence shown here is derived from an EMBL/GenBank/DDBJ whole genome shotgun (WGS) entry which is preliminary data.</text>
</comment>
<evidence type="ECO:0000313" key="1">
    <source>
        <dbReference type="EMBL" id="MFC4507061.1"/>
    </source>
</evidence>
<keyword evidence="2" id="KW-1185">Reference proteome</keyword>
<dbReference type="RefSeq" id="WP_381177546.1">
    <property type="nucleotide sequence ID" value="NZ_JBHSFK010000050.1"/>
</dbReference>
<organism evidence="1 2">
    <name type="scientific">Streptomyces vulcanius</name>
    <dbReference type="NCBI Taxonomy" id="1441876"/>
    <lineage>
        <taxon>Bacteria</taxon>
        <taxon>Bacillati</taxon>
        <taxon>Actinomycetota</taxon>
        <taxon>Actinomycetes</taxon>
        <taxon>Kitasatosporales</taxon>
        <taxon>Streptomycetaceae</taxon>
        <taxon>Streptomyces</taxon>
    </lineage>
</organism>
<dbReference type="Proteomes" id="UP001595839">
    <property type="component" value="Unassembled WGS sequence"/>
</dbReference>
<gene>
    <name evidence="1" type="ORF">ACFPIH_47865</name>
</gene>
<protein>
    <submittedName>
        <fullName evidence="1">Uncharacterized protein</fullName>
    </submittedName>
</protein>
<name>A0ABV9B6X1_9ACTN</name>
<proteinExistence type="predicted"/>
<evidence type="ECO:0000313" key="2">
    <source>
        <dbReference type="Proteomes" id="UP001595839"/>
    </source>
</evidence>